<dbReference type="Proteomes" id="UP001500443">
    <property type="component" value="Unassembled WGS sequence"/>
</dbReference>
<keyword evidence="1" id="KW-1133">Transmembrane helix</keyword>
<comment type="caution">
    <text evidence="2">The sequence shown here is derived from an EMBL/GenBank/DDBJ whole genome shotgun (WGS) entry which is preliminary data.</text>
</comment>
<evidence type="ECO:0000313" key="3">
    <source>
        <dbReference type="Proteomes" id="UP001500443"/>
    </source>
</evidence>
<organism evidence="2 3">
    <name type="scientific">Streptomyces synnematoformans</name>
    <dbReference type="NCBI Taxonomy" id="415721"/>
    <lineage>
        <taxon>Bacteria</taxon>
        <taxon>Bacillati</taxon>
        <taxon>Actinomycetota</taxon>
        <taxon>Actinomycetes</taxon>
        <taxon>Kitasatosporales</taxon>
        <taxon>Streptomycetaceae</taxon>
        <taxon>Streptomyces</taxon>
    </lineage>
</organism>
<accession>A0ABN2YIK3</accession>
<feature type="transmembrane region" description="Helical" evidence="1">
    <location>
        <begin position="174"/>
        <end position="200"/>
    </location>
</feature>
<name>A0ABN2YIK3_9ACTN</name>
<gene>
    <name evidence="2" type="ORF">GCM10009802_34730</name>
</gene>
<feature type="transmembrane region" description="Helical" evidence="1">
    <location>
        <begin position="55"/>
        <end position="77"/>
    </location>
</feature>
<protein>
    <submittedName>
        <fullName evidence="2">ABC transporter permease</fullName>
    </submittedName>
</protein>
<keyword evidence="1" id="KW-0472">Membrane</keyword>
<dbReference type="RefSeq" id="WP_344290910.1">
    <property type="nucleotide sequence ID" value="NZ_BAAAPF010000109.1"/>
</dbReference>
<feature type="transmembrane region" description="Helical" evidence="1">
    <location>
        <begin position="104"/>
        <end position="130"/>
    </location>
</feature>
<feature type="transmembrane region" description="Helical" evidence="1">
    <location>
        <begin position="21"/>
        <end position="43"/>
    </location>
</feature>
<feature type="transmembrane region" description="Helical" evidence="1">
    <location>
        <begin position="142"/>
        <end position="167"/>
    </location>
</feature>
<keyword evidence="1" id="KW-0812">Transmembrane</keyword>
<dbReference type="EMBL" id="BAAAPF010000109">
    <property type="protein sequence ID" value="GAA2127858.1"/>
    <property type="molecule type" value="Genomic_DNA"/>
</dbReference>
<evidence type="ECO:0000313" key="2">
    <source>
        <dbReference type="EMBL" id="GAA2127858.1"/>
    </source>
</evidence>
<proteinExistence type="predicted"/>
<feature type="transmembrane region" description="Helical" evidence="1">
    <location>
        <begin position="220"/>
        <end position="241"/>
    </location>
</feature>
<reference evidence="2 3" key="1">
    <citation type="journal article" date="2019" name="Int. J. Syst. Evol. Microbiol.">
        <title>The Global Catalogue of Microorganisms (GCM) 10K type strain sequencing project: providing services to taxonomists for standard genome sequencing and annotation.</title>
        <authorList>
            <consortium name="The Broad Institute Genomics Platform"/>
            <consortium name="The Broad Institute Genome Sequencing Center for Infectious Disease"/>
            <person name="Wu L."/>
            <person name="Ma J."/>
        </authorList>
    </citation>
    <scope>NUCLEOTIDE SEQUENCE [LARGE SCALE GENOMIC DNA]</scope>
    <source>
        <strain evidence="2 3">JCM 15481</strain>
    </source>
</reference>
<evidence type="ECO:0000256" key="1">
    <source>
        <dbReference type="SAM" id="Phobius"/>
    </source>
</evidence>
<sequence>MTATAVLRAEWIKITTLRGTVWSLACVFLVTAGFGILASTAQGGAENLDGDFDPLFSVLTGVGPGQIAAIVFGTLAVSSEYQSGLIRATLAAVPRRGLLYAAKLAHVAGLTLAVGLPTTLLSFLAGGAALGDRALGLGDDGALLGVVGGAGYLTLMALLAAGLAAVLRSGVAVLGILIPFVLVVSMVLGVGSSAGVADYLPDRAGQQVLFADPPTDVPPLAGLGVTALWAGAAVLAGWWTLRRRDA</sequence>
<keyword evidence="3" id="KW-1185">Reference proteome</keyword>